<dbReference type="VEuPathDB" id="FungiDB:ASPBRDRAFT_190512"/>
<keyword evidence="7" id="KW-1185">Reference proteome</keyword>
<evidence type="ECO:0000256" key="4">
    <source>
        <dbReference type="ARBA" id="ARBA00023136"/>
    </source>
</evidence>
<reference evidence="7" key="1">
    <citation type="journal article" date="2017" name="Genome Biol.">
        <title>Comparative genomics reveals high biological diversity and specific adaptations in the industrially and medically important fungal genus Aspergillus.</title>
        <authorList>
            <person name="de Vries R.P."/>
            <person name="Riley R."/>
            <person name="Wiebenga A."/>
            <person name="Aguilar-Osorio G."/>
            <person name="Amillis S."/>
            <person name="Uchima C.A."/>
            <person name="Anderluh G."/>
            <person name="Asadollahi M."/>
            <person name="Askin M."/>
            <person name="Barry K."/>
            <person name="Battaglia E."/>
            <person name="Bayram O."/>
            <person name="Benocci T."/>
            <person name="Braus-Stromeyer S.A."/>
            <person name="Caldana C."/>
            <person name="Canovas D."/>
            <person name="Cerqueira G.C."/>
            <person name="Chen F."/>
            <person name="Chen W."/>
            <person name="Choi C."/>
            <person name="Clum A."/>
            <person name="Dos Santos R.A."/>
            <person name="Damasio A.R."/>
            <person name="Diallinas G."/>
            <person name="Emri T."/>
            <person name="Fekete E."/>
            <person name="Flipphi M."/>
            <person name="Freyberg S."/>
            <person name="Gallo A."/>
            <person name="Gournas C."/>
            <person name="Habgood R."/>
            <person name="Hainaut M."/>
            <person name="Harispe M.L."/>
            <person name="Henrissat B."/>
            <person name="Hilden K.S."/>
            <person name="Hope R."/>
            <person name="Hossain A."/>
            <person name="Karabika E."/>
            <person name="Karaffa L."/>
            <person name="Karanyi Z."/>
            <person name="Krasevec N."/>
            <person name="Kuo A."/>
            <person name="Kusch H."/>
            <person name="LaButti K."/>
            <person name="Lagendijk E.L."/>
            <person name="Lapidus A."/>
            <person name="Levasseur A."/>
            <person name="Lindquist E."/>
            <person name="Lipzen A."/>
            <person name="Logrieco A.F."/>
            <person name="MacCabe A."/>
            <person name="Maekelae M.R."/>
            <person name="Malavazi I."/>
            <person name="Melin P."/>
            <person name="Meyer V."/>
            <person name="Mielnichuk N."/>
            <person name="Miskei M."/>
            <person name="Molnar A.P."/>
            <person name="Mule G."/>
            <person name="Ngan C.Y."/>
            <person name="Orejas M."/>
            <person name="Orosz E."/>
            <person name="Ouedraogo J.P."/>
            <person name="Overkamp K.M."/>
            <person name="Park H.-S."/>
            <person name="Perrone G."/>
            <person name="Piumi F."/>
            <person name="Punt P.J."/>
            <person name="Ram A.F."/>
            <person name="Ramon A."/>
            <person name="Rauscher S."/>
            <person name="Record E."/>
            <person name="Riano-Pachon D.M."/>
            <person name="Robert V."/>
            <person name="Roehrig J."/>
            <person name="Ruller R."/>
            <person name="Salamov A."/>
            <person name="Salih N.S."/>
            <person name="Samson R.A."/>
            <person name="Sandor E."/>
            <person name="Sanguinetti M."/>
            <person name="Schuetze T."/>
            <person name="Sepcic K."/>
            <person name="Shelest E."/>
            <person name="Sherlock G."/>
            <person name="Sophianopoulou V."/>
            <person name="Squina F.M."/>
            <person name="Sun H."/>
            <person name="Susca A."/>
            <person name="Todd R.B."/>
            <person name="Tsang A."/>
            <person name="Unkles S.E."/>
            <person name="van de Wiele N."/>
            <person name="van Rossen-Uffink D."/>
            <person name="Oliveira J.V."/>
            <person name="Vesth T.C."/>
            <person name="Visser J."/>
            <person name="Yu J.-H."/>
            <person name="Zhou M."/>
            <person name="Andersen M.R."/>
            <person name="Archer D.B."/>
            <person name="Baker S.E."/>
            <person name="Benoit I."/>
            <person name="Brakhage A.A."/>
            <person name="Braus G.H."/>
            <person name="Fischer R."/>
            <person name="Frisvad J.C."/>
            <person name="Goldman G.H."/>
            <person name="Houbraken J."/>
            <person name="Oakley B."/>
            <person name="Pocsi I."/>
            <person name="Scazzocchio C."/>
            <person name="Seiboth B."/>
            <person name="vanKuyk P.A."/>
            <person name="Wortman J."/>
            <person name="Dyer P.S."/>
            <person name="Grigoriev I.V."/>
        </authorList>
    </citation>
    <scope>NUCLEOTIDE SEQUENCE [LARGE SCALE GENOMIC DNA]</scope>
    <source>
        <strain evidence="7">CBS 101740 / IMI 381727 / IBT 21946</strain>
    </source>
</reference>
<feature type="transmembrane region" description="Helical" evidence="5">
    <location>
        <begin position="12"/>
        <end position="31"/>
    </location>
</feature>
<evidence type="ECO:0000256" key="2">
    <source>
        <dbReference type="ARBA" id="ARBA00022692"/>
    </source>
</evidence>
<dbReference type="PANTHER" id="PTHR23502:SF34">
    <property type="entry name" value="PROTEIN HOL1"/>
    <property type="match status" value="1"/>
</dbReference>
<evidence type="ECO:0000256" key="3">
    <source>
        <dbReference type="ARBA" id="ARBA00022989"/>
    </source>
</evidence>
<accession>A0A1L9V056</accession>
<evidence type="ECO:0008006" key="8">
    <source>
        <dbReference type="Google" id="ProtNLM"/>
    </source>
</evidence>
<keyword evidence="4 5" id="KW-0472">Membrane</keyword>
<dbReference type="Gene3D" id="1.20.1250.20">
    <property type="entry name" value="MFS general substrate transporter like domains"/>
    <property type="match status" value="1"/>
</dbReference>
<name>A0A1L9V056_ASPBC</name>
<feature type="transmembrane region" description="Helical" evidence="5">
    <location>
        <begin position="38"/>
        <end position="64"/>
    </location>
</feature>
<dbReference type="OrthoDB" id="2585655at2759"/>
<evidence type="ECO:0000313" key="6">
    <source>
        <dbReference type="EMBL" id="OJJ77179.1"/>
    </source>
</evidence>
<organism evidence="6 7">
    <name type="scientific">Aspergillus brasiliensis (strain CBS 101740 / IMI 381727 / IBT 21946)</name>
    <dbReference type="NCBI Taxonomy" id="767769"/>
    <lineage>
        <taxon>Eukaryota</taxon>
        <taxon>Fungi</taxon>
        <taxon>Dikarya</taxon>
        <taxon>Ascomycota</taxon>
        <taxon>Pezizomycotina</taxon>
        <taxon>Eurotiomycetes</taxon>
        <taxon>Eurotiomycetidae</taxon>
        <taxon>Eurotiales</taxon>
        <taxon>Aspergillaceae</taxon>
        <taxon>Aspergillus</taxon>
        <taxon>Aspergillus subgen. Circumdati</taxon>
    </lineage>
</organism>
<dbReference type="STRING" id="767769.A0A1L9V056"/>
<sequence length="167" mass="18178">MGFSYADLNNASALNFVGLAAGCFLFIPFVVKFGRRPVYLLSTVIHVAFTGLIYGFLLAWVSVLGAVQSLYLLYPPYNFNSAQIGLFNLSGLVGGIIGSIIGGPLTDWVAITISRRNHGIYEPEYRLYLGTPTDVYAQPVFYSSVLNLNKDLPGLSLPSAQLYTVLV</sequence>
<feature type="transmembrane region" description="Helical" evidence="5">
    <location>
        <begin position="84"/>
        <end position="106"/>
    </location>
</feature>
<keyword evidence="3 5" id="KW-1133">Transmembrane helix</keyword>
<keyword evidence="2 5" id="KW-0812">Transmembrane</keyword>
<dbReference type="GO" id="GO:0022857">
    <property type="term" value="F:transmembrane transporter activity"/>
    <property type="evidence" value="ECO:0007669"/>
    <property type="project" value="TreeGrafter"/>
</dbReference>
<dbReference type="GO" id="GO:0005886">
    <property type="term" value="C:plasma membrane"/>
    <property type="evidence" value="ECO:0007669"/>
    <property type="project" value="TreeGrafter"/>
</dbReference>
<evidence type="ECO:0000256" key="5">
    <source>
        <dbReference type="SAM" id="Phobius"/>
    </source>
</evidence>
<comment type="subcellular location">
    <subcellularLocation>
        <location evidence="1">Membrane</location>
        <topology evidence="1">Multi-pass membrane protein</topology>
    </subcellularLocation>
</comment>
<dbReference type="GeneID" id="93572729"/>
<dbReference type="InterPro" id="IPR036259">
    <property type="entry name" value="MFS_trans_sf"/>
</dbReference>
<evidence type="ECO:0000313" key="7">
    <source>
        <dbReference type="Proteomes" id="UP000184499"/>
    </source>
</evidence>
<dbReference type="SUPFAM" id="SSF103473">
    <property type="entry name" value="MFS general substrate transporter"/>
    <property type="match status" value="1"/>
</dbReference>
<dbReference type="Proteomes" id="UP000184499">
    <property type="component" value="Unassembled WGS sequence"/>
</dbReference>
<proteinExistence type="predicted"/>
<dbReference type="RefSeq" id="XP_067484426.1">
    <property type="nucleotide sequence ID" value="XM_067620241.1"/>
</dbReference>
<dbReference type="AlphaFoldDB" id="A0A1L9V056"/>
<dbReference type="EMBL" id="KV878679">
    <property type="protein sequence ID" value="OJJ77179.1"/>
    <property type="molecule type" value="Genomic_DNA"/>
</dbReference>
<dbReference type="PANTHER" id="PTHR23502">
    <property type="entry name" value="MAJOR FACILITATOR SUPERFAMILY"/>
    <property type="match status" value="1"/>
</dbReference>
<evidence type="ECO:0000256" key="1">
    <source>
        <dbReference type="ARBA" id="ARBA00004141"/>
    </source>
</evidence>
<protein>
    <recommendedName>
        <fullName evidence="8">Major facilitator superfamily (MFS) profile domain-containing protein</fullName>
    </recommendedName>
</protein>
<gene>
    <name evidence="6" type="ORF">ASPBRDRAFT_190512</name>
</gene>